<dbReference type="RefSeq" id="WP_176954776.1">
    <property type="nucleotide sequence ID" value="NZ_FNMZ01000006.1"/>
</dbReference>
<protein>
    <submittedName>
        <fullName evidence="2">Uncharacterized protein</fullName>
    </submittedName>
</protein>
<gene>
    <name evidence="2" type="ORF">SAMN05444336_10667</name>
</gene>
<dbReference type="STRING" id="356660.SAMN05444336_10667"/>
<organism evidence="2 3">
    <name type="scientific">Albimonas donghaensis</name>
    <dbReference type="NCBI Taxonomy" id="356660"/>
    <lineage>
        <taxon>Bacteria</taxon>
        <taxon>Pseudomonadati</taxon>
        <taxon>Pseudomonadota</taxon>
        <taxon>Alphaproteobacteria</taxon>
        <taxon>Rhodobacterales</taxon>
        <taxon>Paracoccaceae</taxon>
        <taxon>Albimonas</taxon>
    </lineage>
</organism>
<accession>A0A1H3CDM7</accession>
<reference evidence="2 3" key="1">
    <citation type="submission" date="2016-10" db="EMBL/GenBank/DDBJ databases">
        <authorList>
            <person name="de Groot N.N."/>
        </authorList>
    </citation>
    <scope>NUCLEOTIDE SEQUENCE [LARGE SCALE GENOMIC DNA]</scope>
    <source>
        <strain evidence="2 3">DSM 17890</strain>
    </source>
</reference>
<dbReference type="AlphaFoldDB" id="A0A1H3CDM7"/>
<dbReference type="EMBL" id="FNMZ01000006">
    <property type="protein sequence ID" value="SDX52185.1"/>
    <property type="molecule type" value="Genomic_DNA"/>
</dbReference>
<keyword evidence="1" id="KW-0812">Transmembrane</keyword>
<keyword evidence="1" id="KW-0472">Membrane</keyword>
<dbReference type="Proteomes" id="UP000199118">
    <property type="component" value="Unassembled WGS sequence"/>
</dbReference>
<keyword evidence="1" id="KW-1133">Transmembrane helix</keyword>
<sequence>MAGNHGKGSNSALAFVVGGLLVAVAGLGYMAYTGQAPFGSDEPSVTIQLPDVDVNKDG</sequence>
<evidence type="ECO:0000313" key="3">
    <source>
        <dbReference type="Proteomes" id="UP000199118"/>
    </source>
</evidence>
<proteinExistence type="predicted"/>
<name>A0A1H3CDM7_9RHOB</name>
<feature type="transmembrane region" description="Helical" evidence="1">
    <location>
        <begin position="12"/>
        <end position="32"/>
    </location>
</feature>
<keyword evidence="3" id="KW-1185">Reference proteome</keyword>
<evidence type="ECO:0000256" key="1">
    <source>
        <dbReference type="SAM" id="Phobius"/>
    </source>
</evidence>
<evidence type="ECO:0000313" key="2">
    <source>
        <dbReference type="EMBL" id="SDX52185.1"/>
    </source>
</evidence>